<feature type="region of interest" description="Disordered" evidence="1">
    <location>
        <begin position="151"/>
        <end position="171"/>
    </location>
</feature>
<keyword evidence="3" id="KW-1185">Reference proteome</keyword>
<accession>A0A0R3WJB8</accession>
<sequence>MEEPSTCWHWHQVGASTLVEVITSLSSPSPPPPLPSTSPPLTSPHLNSPAPSVASTCCSDGLLDSCCSALGFLLPPLHTLLCHTPPLLSSPLLSSPLLPSCLLPCPIPLHSPRPLPNVMLPGEAQLVFAQLVHSLSASWHTQNDAAGIIEVREKGEGKGGERAESYSGKER</sequence>
<name>A0A0R3WJB8_HYDTA</name>
<dbReference type="EMBL" id="UYWX01000092">
    <property type="protein sequence ID" value="VDM16952.1"/>
    <property type="molecule type" value="Genomic_DNA"/>
</dbReference>
<dbReference type="Proteomes" id="UP000274429">
    <property type="component" value="Unassembled WGS sequence"/>
</dbReference>
<proteinExistence type="predicted"/>
<protein>
    <submittedName>
        <fullName evidence="2 4">Uncharacterized protein</fullName>
    </submittedName>
</protein>
<reference evidence="2 3" key="2">
    <citation type="submission" date="2018-11" db="EMBL/GenBank/DDBJ databases">
        <authorList>
            <consortium name="Pathogen Informatics"/>
        </authorList>
    </citation>
    <scope>NUCLEOTIDE SEQUENCE [LARGE SCALE GENOMIC DNA]</scope>
</reference>
<dbReference type="WBParaSite" id="TTAC_0000076001-mRNA-1">
    <property type="protein sequence ID" value="TTAC_0000076001-mRNA-1"/>
    <property type="gene ID" value="TTAC_0000076001"/>
</dbReference>
<feature type="compositionally biased region" description="Pro residues" evidence="1">
    <location>
        <begin position="28"/>
        <end position="42"/>
    </location>
</feature>
<feature type="region of interest" description="Disordered" evidence="1">
    <location>
        <begin position="24"/>
        <end position="47"/>
    </location>
</feature>
<evidence type="ECO:0000313" key="4">
    <source>
        <dbReference type="WBParaSite" id="TTAC_0000076001-mRNA-1"/>
    </source>
</evidence>
<organism evidence="4">
    <name type="scientific">Hydatigena taeniaeformis</name>
    <name type="common">Feline tapeworm</name>
    <name type="synonym">Taenia taeniaeformis</name>
    <dbReference type="NCBI Taxonomy" id="6205"/>
    <lineage>
        <taxon>Eukaryota</taxon>
        <taxon>Metazoa</taxon>
        <taxon>Spiralia</taxon>
        <taxon>Lophotrochozoa</taxon>
        <taxon>Platyhelminthes</taxon>
        <taxon>Cestoda</taxon>
        <taxon>Eucestoda</taxon>
        <taxon>Cyclophyllidea</taxon>
        <taxon>Taeniidae</taxon>
        <taxon>Hydatigera</taxon>
    </lineage>
</organism>
<dbReference type="AlphaFoldDB" id="A0A0R3WJB8"/>
<evidence type="ECO:0000313" key="2">
    <source>
        <dbReference type="EMBL" id="VDM16952.1"/>
    </source>
</evidence>
<gene>
    <name evidence="2" type="ORF">TTAC_LOCUS761</name>
</gene>
<evidence type="ECO:0000256" key="1">
    <source>
        <dbReference type="SAM" id="MobiDB-lite"/>
    </source>
</evidence>
<evidence type="ECO:0000313" key="3">
    <source>
        <dbReference type="Proteomes" id="UP000274429"/>
    </source>
</evidence>
<reference evidence="4" key="1">
    <citation type="submission" date="2017-02" db="UniProtKB">
        <authorList>
            <consortium name="WormBaseParasite"/>
        </authorList>
    </citation>
    <scope>IDENTIFICATION</scope>
</reference>